<dbReference type="PANTHER" id="PTHR43715:SF1">
    <property type="entry name" value="GDP-MANNOSE 4,6 DEHYDRATASE"/>
    <property type="match status" value="1"/>
</dbReference>
<dbReference type="GO" id="GO:0008446">
    <property type="term" value="F:GDP-mannose 4,6-dehydratase activity"/>
    <property type="evidence" value="ECO:0007669"/>
    <property type="project" value="UniProtKB-EC"/>
</dbReference>
<dbReference type="InterPro" id="IPR036291">
    <property type="entry name" value="NAD(P)-bd_dom_sf"/>
</dbReference>
<accession>A0ABV3QNV3</accession>
<feature type="domain" description="NAD(P)-binding" evidence="5">
    <location>
        <begin position="5"/>
        <end position="305"/>
    </location>
</feature>
<dbReference type="Proteomes" id="UP001556170">
    <property type="component" value="Unassembled WGS sequence"/>
</dbReference>
<dbReference type="PANTHER" id="PTHR43715">
    <property type="entry name" value="GDP-MANNOSE 4,6-DEHYDRATASE"/>
    <property type="match status" value="1"/>
</dbReference>
<keyword evidence="4 6" id="KW-0456">Lyase</keyword>
<dbReference type="InterPro" id="IPR016040">
    <property type="entry name" value="NAD(P)-bd_dom"/>
</dbReference>
<dbReference type="Pfam" id="PF16363">
    <property type="entry name" value="GDP_Man_Dehyd"/>
    <property type="match status" value="1"/>
</dbReference>
<dbReference type="RefSeq" id="WP_367844553.1">
    <property type="nucleotide sequence ID" value="NZ_JBFOHL010000006.1"/>
</dbReference>
<evidence type="ECO:0000259" key="5">
    <source>
        <dbReference type="Pfam" id="PF16363"/>
    </source>
</evidence>
<reference evidence="6 7" key="1">
    <citation type="submission" date="2024-06" db="EMBL/GenBank/DDBJ databases">
        <authorList>
            <person name="Woo H."/>
        </authorList>
    </citation>
    <scope>NUCLEOTIDE SEQUENCE [LARGE SCALE GENOMIC DNA]</scope>
    <source>
        <strain evidence="6 7">S2-g</strain>
    </source>
</reference>
<evidence type="ECO:0000256" key="1">
    <source>
        <dbReference type="ARBA" id="ARBA00001937"/>
    </source>
</evidence>
<dbReference type="EMBL" id="JBFOHL010000006">
    <property type="protein sequence ID" value="MEW9624247.1"/>
    <property type="molecule type" value="Genomic_DNA"/>
</dbReference>
<gene>
    <name evidence="6" type="ORF">ABQJ56_08390</name>
</gene>
<evidence type="ECO:0000313" key="6">
    <source>
        <dbReference type="EMBL" id="MEW9624247.1"/>
    </source>
</evidence>
<dbReference type="Gene3D" id="3.90.25.10">
    <property type="entry name" value="UDP-galactose 4-epimerase, domain 1"/>
    <property type="match status" value="1"/>
</dbReference>
<dbReference type="InterPro" id="IPR006368">
    <property type="entry name" value="GDP_Man_deHydtase"/>
</dbReference>
<sequence length="320" mass="35309">MNTVLITGISGQDGSYLAEQLRGEGRRVIGLLRQGRAAPVHRVEGIEIAEWDFVDIAALRSLLHTLQPLEFYNFAAFSTGAGMYDDAVAIGEFNGIAVARMLQAIAETGGSIRFCQASSSEMFGDTTDAPQDETTPFRPQSPYGAAKLFAHTTVRAYRERHGVFACSAILYNHESPRRGSAFVTRKIADAVARIQAGRREPLHLGNLEARRDWGYAPDYVQAMRLMLAHDVADDYVVATGILHSVREFCEVAFSHVGLDYRDWVVESVADLRRDTRGPLVGSATKTRDRLGWRPTTDFETLVHLMVDASIASLDPKDSMS</sequence>
<dbReference type="SUPFAM" id="SSF51735">
    <property type="entry name" value="NAD(P)-binding Rossmann-fold domains"/>
    <property type="match status" value="1"/>
</dbReference>
<comment type="caution">
    <text evidence="6">The sequence shown here is derived from an EMBL/GenBank/DDBJ whole genome shotgun (WGS) entry which is preliminary data.</text>
</comment>
<comment type="cofactor">
    <cofactor evidence="1">
        <name>NADP(+)</name>
        <dbReference type="ChEBI" id="CHEBI:58349"/>
    </cofactor>
</comment>
<dbReference type="EC" id="4.2.1.47" evidence="3"/>
<proteinExistence type="inferred from homology"/>
<evidence type="ECO:0000313" key="7">
    <source>
        <dbReference type="Proteomes" id="UP001556170"/>
    </source>
</evidence>
<dbReference type="CDD" id="cd05260">
    <property type="entry name" value="GDP_MD_SDR_e"/>
    <property type="match status" value="1"/>
</dbReference>
<organism evidence="6 7">
    <name type="scientific">Rhodanobacter geophilus</name>
    <dbReference type="NCBI Taxonomy" id="3162488"/>
    <lineage>
        <taxon>Bacteria</taxon>
        <taxon>Pseudomonadati</taxon>
        <taxon>Pseudomonadota</taxon>
        <taxon>Gammaproteobacteria</taxon>
        <taxon>Lysobacterales</taxon>
        <taxon>Rhodanobacteraceae</taxon>
        <taxon>Rhodanobacter</taxon>
    </lineage>
</organism>
<name>A0ABV3QNV3_9GAMM</name>
<protein>
    <recommendedName>
        <fullName evidence="3">GDP-mannose 4,6-dehydratase</fullName>
        <ecNumber evidence="3">4.2.1.47</ecNumber>
    </recommendedName>
</protein>
<keyword evidence="7" id="KW-1185">Reference proteome</keyword>
<evidence type="ECO:0000256" key="4">
    <source>
        <dbReference type="ARBA" id="ARBA00023239"/>
    </source>
</evidence>
<evidence type="ECO:0000256" key="3">
    <source>
        <dbReference type="ARBA" id="ARBA00011989"/>
    </source>
</evidence>
<comment type="similarity">
    <text evidence="2">Belongs to the NAD(P)-dependent epimerase/dehydratase family. GDP-mannose 4,6-dehydratase subfamily.</text>
</comment>
<evidence type="ECO:0000256" key="2">
    <source>
        <dbReference type="ARBA" id="ARBA00009263"/>
    </source>
</evidence>
<dbReference type="Gene3D" id="3.40.50.720">
    <property type="entry name" value="NAD(P)-binding Rossmann-like Domain"/>
    <property type="match status" value="1"/>
</dbReference>